<dbReference type="NCBIfam" id="TIGR03696">
    <property type="entry name" value="Rhs_assc_core"/>
    <property type="match status" value="1"/>
</dbReference>
<sequence>MKKRPPNDNLQFQCTFSGKKISFKELLTKVNNAEDIIKKLSSNEHISNKEKIDWITGFRKIKTIINARDVKTIYYYDSLERLIKVEIPTEKIYIKYYYDLLGNIIKILTPRGSIVKQYNKRGELIKEIGKLNSEVLKGINKAEQGKIDEGDLYNIEIKGKTNIYKYDYLGNIIYKKDKKLQEFYYTYDSYNRLQYVYKNKIEEDNKIKEYKYYDDGSIKEVINSLEKESLNYKYYNDGSLKELVYPDGKSVKYEYNKNGNIKKVTDITNKYYKYIYDTRNRLWKIYDNNETDEKIEYQYYMNNKLEKLEEKKDKKTIYSEEYTYDIGNLMTLQGTLNEKKSLDYTYDYDKVGNLTTEINNISNQKNIYMYDGVNRLIRNLKINNGNDSIDRGYTYTTSGNISMEKYKVKVNNNWNETGGLWYNYNEDDELINITKWKGVKSNNNIWECKKEKNSFEYDDNGNLLNKSINGEKTEAYKYNIENRLTKYNDIKRGITGIYKYYPTNQRKSKAVNGLETKFYYSNNKIINDISNGEIKRNLFGLRGIIGREINGKNYGYLKNSHGDTLKLFDSSGTIKNNYEYDKYGKELKIEEDIKNPFRYSGEYTDEESGLQYLRARYYSPEIRRFISRDTYKGDIKEPLSLNLYGYSKGNPIRYVDPSGHDAADIIYTFADFSAGMGDTLSFGLTYHIRELMGTNSSVNFNSGAYNFGEFSAFALGMGMENAGAFDRAKSYNAELKNITKPKADFYVKSNGDVIPSTGYRYVSKDATYLEEMQNSMKIPSNTNGTYFSFEKYDIPSPGKLQVPHDASIRASFDTLQLLDDIRIPYGKWNTTNYLEPLTKDFPKFGEGGATQAITNMSIHLDDIEILK</sequence>
<protein>
    <recommendedName>
        <fullName evidence="2">Teneurin-like YD-shell domain-containing protein</fullName>
    </recommendedName>
</protein>
<dbReference type="InterPro" id="IPR056823">
    <property type="entry name" value="TEN-like_YD-shell"/>
</dbReference>
<reference evidence="3 4" key="1">
    <citation type="submission" date="2022-11" db="EMBL/GenBank/DDBJ databases">
        <title>Haliovirga abyssi gen. nov., sp. nov., a mesophilic fermentative bacterium isolated from the Iheya North hydrothermal field and the proposal of Haliovirgaceae fam. nov.</title>
        <authorList>
            <person name="Miyazaki U."/>
            <person name="Tame A."/>
            <person name="Miyazaki J."/>
            <person name="Takai K."/>
            <person name="Sawayama S."/>
            <person name="Kitajima M."/>
            <person name="Okamoto A."/>
            <person name="Nakagawa S."/>
        </authorList>
    </citation>
    <scope>NUCLEOTIDE SEQUENCE [LARGE SCALE GENOMIC DNA]</scope>
    <source>
        <strain evidence="3 4">IC12</strain>
        <plasmid evidence="3 4">pHIC</plasmid>
    </source>
</reference>
<dbReference type="InterPro" id="IPR022385">
    <property type="entry name" value="Rhs_assc_core"/>
</dbReference>
<proteinExistence type="predicted"/>
<dbReference type="KEGG" id="haby:HLVA_22520"/>
<feature type="domain" description="Teneurin-like YD-shell" evidence="2">
    <location>
        <begin position="384"/>
        <end position="652"/>
    </location>
</feature>
<keyword evidence="1" id="KW-0677">Repeat</keyword>
<dbReference type="Pfam" id="PF25023">
    <property type="entry name" value="TEN_YD-shell"/>
    <property type="match status" value="1"/>
</dbReference>
<evidence type="ECO:0000313" key="4">
    <source>
        <dbReference type="Proteomes" id="UP001321582"/>
    </source>
</evidence>
<evidence type="ECO:0000256" key="1">
    <source>
        <dbReference type="ARBA" id="ARBA00022737"/>
    </source>
</evidence>
<dbReference type="PANTHER" id="PTHR32305:SF15">
    <property type="entry name" value="PROTEIN RHSA-RELATED"/>
    <property type="match status" value="1"/>
</dbReference>
<keyword evidence="4" id="KW-1185">Reference proteome</keyword>
<gene>
    <name evidence="3" type="ORF">HLVA_22520</name>
</gene>
<dbReference type="AlphaFoldDB" id="A0AAU9DHB3"/>
<organism evidence="3 4">
    <name type="scientific">Haliovirga abyssi</name>
    <dbReference type="NCBI Taxonomy" id="2996794"/>
    <lineage>
        <taxon>Bacteria</taxon>
        <taxon>Fusobacteriati</taxon>
        <taxon>Fusobacteriota</taxon>
        <taxon>Fusobacteriia</taxon>
        <taxon>Fusobacteriales</taxon>
        <taxon>Haliovirgaceae</taxon>
        <taxon>Haliovirga</taxon>
    </lineage>
</organism>
<dbReference type="EMBL" id="AP027060">
    <property type="protein sequence ID" value="BDU51683.1"/>
    <property type="molecule type" value="Genomic_DNA"/>
</dbReference>
<dbReference type="Gene3D" id="2.180.10.10">
    <property type="entry name" value="RHS repeat-associated core"/>
    <property type="match status" value="2"/>
</dbReference>
<keyword evidence="3" id="KW-0614">Plasmid</keyword>
<name>A0AAU9DHB3_9FUSO</name>
<dbReference type="InterPro" id="IPR050708">
    <property type="entry name" value="T6SS_VgrG/RHS"/>
</dbReference>
<evidence type="ECO:0000259" key="2">
    <source>
        <dbReference type="Pfam" id="PF25023"/>
    </source>
</evidence>
<evidence type="ECO:0000313" key="3">
    <source>
        <dbReference type="EMBL" id="BDU51683.1"/>
    </source>
</evidence>
<geneLocation type="plasmid" evidence="3 4">
    <name>pHIC</name>
</geneLocation>
<dbReference type="PANTHER" id="PTHR32305">
    <property type="match status" value="1"/>
</dbReference>
<accession>A0AAU9DHB3</accession>
<dbReference type="RefSeq" id="WP_307905547.1">
    <property type="nucleotide sequence ID" value="NZ_AP027060.1"/>
</dbReference>
<dbReference type="Proteomes" id="UP001321582">
    <property type="component" value="Plasmid pHIC"/>
</dbReference>